<evidence type="ECO:0000313" key="3">
    <source>
        <dbReference type="Proteomes" id="UP000018949"/>
    </source>
</evidence>
<dbReference type="eggNOG" id="ENOG5033A90">
    <property type="taxonomic scope" value="Bacteria"/>
</dbReference>
<sequence length="58" mass="6801">MKKGFLMSTIDIPLWTTILGNFGFPIVITIYLFLRFERKLEKLEEVILKLAEVIKRSS</sequence>
<comment type="caution">
    <text evidence="2">The sequence shown here is derived from an EMBL/GenBank/DDBJ whole genome shotgun (WGS) entry which is preliminary data.</text>
</comment>
<gene>
    <name evidence="2" type="ORF">JCM21738_5287</name>
</gene>
<accession>W4RVP3</accession>
<dbReference type="AlphaFoldDB" id="W4RVP3"/>
<dbReference type="EMBL" id="BAUW01000139">
    <property type="protein sequence ID" value="GAE48202.1"/>
    <property type="molecule type" value="Genomic_DNA"/>
</dbReference>
<keyword evidence="1" id="KW-0812">Transmembrane</keyword>
<dbReference type="InterPro" id="IPR024419">
    <property type="entry name" value="YvrJ"/>
</dbReference>
<feature type="transmembrane region" description="Helical" evidence="1">
    <location>
        <begin position="12"/>
        <end position="34"/>
    </location>
</feature>
<organism evidence="2 3">
    <name type="scientific">Mesobacillus boroniphilus JCM 21738</name>
    <dbReference type="NCBI Taxonomy" id="1294265"/>
    <lineage>
        <taxon>Bacteria</taxon>
        <taxon>Bacillati</taxon>
        <taxon>Bacillota</taxon>
        <taxon>Bacilli</taxon>
        <taxon>Bacillales</taxon>
        <taxon>Bacillaceae</taxon>
        <taxon>Mesobacillus</taxon>
    </lineage>
</organism>
<name>W4RVP3_9BACI</name>
<evidence type="ECO:0008006" key="4">
    <source>
        <dbReference type="Google" id="ProtNLM"/>
    </source>
</evidence>
<reference evidence="2 3" key="1">
    <citation type="submission" date="2013-12" db="EMBL/GenBank/DDBJ databases">
        <title>NBRP : Genome information of microbial organism related human and environment.</title>
        <authorList>
            <person name="Hattori M."/>
            <person name="Oshima K."/>
            <person name="Inaba H."/>
            <person name="Suda W."/>
            <person name="Sakamoto M."/>
            <person name="Iino T."/>
            <person name="Kitahara M."/>
            <person name="Oshida Y."/>
            <person name="Iida T."/>
            <person name="Kudo T."/>
            <person name="Itoh T."/>
            <person name="Ahmed I."/>
            <person name="Ohkuma M."/>
        </authorList>
    </citation>
    <scope>NUCLEOTIDE SEQUENCE [LARGE SCALE GENOMIC DNA]</scope>
    <source>
        <strain evidence="2 3">JCM 21738</strain>
    </source>
</reference>
<keyword evidence="3" id="KW-1185">Reference proteome</keyword>
<dbReference type="Proteomes" id="UP000018949">
    <property type="component" value="Unassembled WGS sequence"/>
</dbReference>
<protein>
    <recommendedName>
        <fullName evidence="4">YvrJ family protein</fullName>
    </recommendedName>
</protein>
<dbReference type="Pfam" id="PF12841">
    <property type="entry name" value="YvrJ"/>
    <property type="match status" value="1"/>
</dbReference>
<evidence type="ECO:0000313" key="2">
    <source>
        <dbReference type="EMBL" id="GAE48202.1"/>
    </source>
</evidence>
<proteinExistence type="predicted"/>
<evidence type="ECO:0000256" key="1">
    <source>
        <dbReference type="SAM" id="Phobius"/>
    </source>
</evidence>
<keyword evidence="1" id="KW-0472">Membrane</keyword>
<keyword evidence="1" id="KW-1133">Transmembrane helix</keyword>